<dbReference type="InterPro" id="IPR007344">
    <property type="entry name" value="GrpB/CoaE"/>
</dbReference>
<name>A0A1H9UXJ6_9MICO</name>
<dbReference type="PANTHER" id="PTHR34822">
    <property type="entry name" value="GRPB DOMAIN PROTEIN (AFU_ORTHOLOGUE AFUA_1G01530)"/>
    <property type="match status" value="1"/>
</dbReference>
<dbReference type="STRING" id="587636.SAMN05216199_2144"/>
<proteinExistence type="predicted"/>
<dbReference type="PANTHER" id="PTHR34822:SF1">
    <property type="entry name" value="GRPB FAMILY PROTEIN"/>
    <property type="match status" value="1"/>
</dbReference>
<dbReference type="Pfam" id="PF04229">
    <property type="entry name" value="GrpB"/>
    <property type="match status" value="1"/>
</dbReference>
<keyword evidence="2" id="KW-1185">Reference proteome</keyword>
<accession>A0A1H9UXJ6</accession>
<keyword evidence="1" id="KW-0808">Transferase</keyword>
<dbReference type="GO" id="GO:0016740">
    <property type="term" value="F:transferase activity"/>
    <property type="evidence" value="ECO:0007669"/>
    <property type="project" value="UniProtKB-KW"/>
</dbReference>
<reference evidence="2" key="1">
    <citation type="submission" date="2016-10" db="EMBL/GenBank/DDBJ databases">
        <authorList>
            <person name="Varghese N."/>
            <person name="Submissions S."/>
        </authorList>
    </citation>
    <scope>NUCLEOTIDE SEQUENCE [LARGE SCALE GENOMIC DNA]</scope>
    <source>
        <strain evidence="2">CGMCC 1.6963</strain>
    </source>
</reference>
<dbReference type="EMBL" id="FOHB01000003">
    <property type="protein sequence ID" value="SES13733.1"/>
    <property type="molecule type" value="Genomic_DNA"/>
</dbReference>
<evidence type="ECO:0000313" key="2">
    <source>
        <dbReference type="Proteomes" id="UP000199019"/>
    </source>
</evidence>
<dbReference type="Gene3D" id="3.30.460.10">
    <property type="entry name" value="Beta Polymerase, domain 2"/>
    <property type="match status" value="1"/>
</dbReference>
<protein>
    <submittedName>
        <fullName evidence="1">GrpB domain, predicted nucleotidyltransferase, UPF0157 family</fullName>
    </submittedName>
</protein>
<dbReference type="Proteomes" id="UP000199019">
    <property type="component" value="Unassembled WGS sequence"/>
</dbReference>
<dbReference type="InterPro" id="IPR043519">
    <property type="entry name" value="NT_sf"/>
</dbReference>
<evidence type="ECO:0000313" key="1">
    <source>
        <dbReference type="EMBL" id="SES13733.1"/>
    </source>
</evidence>
<gene>
    <name evidence="1" type="ORF">SAMN05216199_2144</name>
</gene>
<organism evidence="1 2">
    <name type="scientific">Pedococcus cremeus</name>
    <dbReference type="NCBI Taxonomy" id="587636"/>
    <lineage>
        <taxon>Bacteria</taxon>
        <taxon>Bacillati</taxon>
        <taxon>Actinomycetota</taxon>
        <taxon>Actinomycetes</taxon>
        <taxon>Micrococcales</taxon>
        <taxon>Intrasporangiaceae</taxon>
        <taxon>Pedococcus</taxon>
    </lineage>
</organism>
<dbReference type="AlphaFoldDB" id="A0A1H9UXJ6"/>
<dbReference type="SUPFAM" id="SSF81301">
    <property type="entry name" value="Nucleotidyltransferase"/>
    <property type="match status" value="1"/>
</dbReference>
<sequence length="175" mass="19500">MPVVVVDPDPVWPDLFDQERAAISSALGRTALSVEHVGSTSVPGLPAKPVIDVLLLVPDSADEPAYLPALLAAGYHLRVREPDWLEHRVVARRRADGDPHDVNVHVFSPGVADPEVARMRMFRDWLRSHPEDRDRYAATKRELASRRWRFVQDYADAKTEVVETILARAGAPSTP</sequence>